<name>A0A8X6IR79_9ARAC</name>
<comment type="caution">
    <text evidence="1">The sequence shown here is derived from an EMBL/GenBank/DDBJ whole genome shotgun (WGS) entry which is preliminary data.</text>
</comment>
<dbReference type="PROSITE" id="PS51257">
    <property type="entry name" value="PROKAR_LIPOPROTEIN"/>
    <property type="match status" value="1"/>
</dbReference>
<keyword evidence="2" id="KW-1185">Reference proteome</keyword>
<sequence length="103" mass="12015">MEDFRPPLNIMTKSYRTNCLCALALMTGCISRHLESRHVEVSLADEYKIGIYETHYHGMRVTHAYFVLELVVDLSVSHQTFFYLLLRLNKNFSQELTPNVDAF</sequence>
<organism evidence="1 2">
    <name type="scientific">Trichonephila inaurata madagascariensis</name>
    <dbReference type="NCBI Taxonomy" id="2747483"/>
    <lineage>
        <taxon>Eukaryota</taxon>
        <taxon>Metazoa</taxon>
        <taxon>Ecdysozoa</taxon>
        <taxon>Arthropoda</taxon>
        <taxon>Chelicerata</taxon>
        <taxon>Arachnida</taxon>
        <taxon>Araneae</taxon>
        <taxon>Araneomorphae</taxon>
        <taxon>Entelegynae</taxon>
        <taxon>Araneoidea</taxon>
        <taxon>Nephilidae</taxon>
        <taxon>Trichonephila</taxon>
        <taxon>Trichonephila inaurata</taxon>
    </lineage>
</organism>
<reference evidence="1" key="1">
    <citation type="submission" date="2020-08" db="EMBL/GenBank/DDBJ databases">
        <title>Multicomponent nature underlies the extraordinary mechanical properties of spider dragline silk.</title>
        <authorList>
            <person name="Kono N."/>
            <person name="Nakamura H."/>
            <person name="Mori M."/>
            <person name="Yoshida Y."/>
            <person name="Ohtoshi R."/>
            <person name="Malay A.D."/>
            <person name="Moran D.A.P."/>
            <person name="Tomita M."/>
            <person name="Numata K."/>
            <person name="Arakawa K."/>
        </authorList>
    </citation>
    <scope>NUCLEOTIDE SEQUENCE</scope>
</reference>
<proteinExistence type="predicted"/>
<gene>
    <name evidence="1" type="ORF">TNIN_307631</name>
</gene>
<accession>A0A8X6IR79</accession>
<dbReference type="EMBL" id="BMAV01027052">
    <property type="protein sequence ID" value="GFS55787.1"/>
    <property type="molecule type" value="Genomic_DNA"/>
</dbReference>
<protein>
    <submittedName>
        <fullName evidence="1">Uncharacterized protein</fullName>
    </submittedName>
</protein>
<dbReference type="AlphaFoldDB" id="A0A8X6IR79"/>
<evidence type="ECO:0000313" key="2">
    <source>
        <dbReference type="Proteomes" id="UP000886998"/>
    </source>
</evidence>
<evidence type="ECO:0000313" key="1">
    <source>
        <dbReference type="EMBL" id="GFS55787.1"/>
    </source>
</evidence>
<dbReference type="Proteomes" id="UP000886998">
    <property type="component" value="Unassembled WGS sequence"/>
</dbReference>